<evidence type="ECO:0000256" key="3">
    <source>
        <dbReference type="ARBA" id="ARBA00011296"/>
    </source>
</evidence>
<evidence type="ECO:0000256" key="9">
    <source>
        <dbReference type="ARBA" id="ARBA00022840"/>
    </source>
</evidence>
<evidence type="ECO:0000313" key="14">
    <source>
        <dbReference type="Proteomes" id="UP001589532"/>
    </source>
</evidence>
<dbReference type="RefSeq" id="WP_345000470.1">
    <property type="nucleotide sequence ID" value="NZ_BAAAXV010000009.1"/>
</dbReference>
<dbReference type="EC" id="3.1.21.3" evidence="11"/>
<keyword evidence="4" id="KW-0540">Nuclease</keyword>
<dbReference type="InterPro" id="IPR004473">
    <property type="entry name" value="Restrct_endonuc_typeI_HsdR"/>
</dbReference>
<keyword evidence="8 11" id="KW-0378">Hydrolase</keyword>
<reference evidence="13 14" key="1">
    <citation type="submission" date="2024-09" db="EMBL/GenBank/DDBJ databases">
        <authorList>
            <person name="Sun Q."/>
            <person name="Mori K."/>
        </authorList>
    </citation>
    <scope>NUCLEOTIDE SEQUENCE [LARGE SCALE GENOMIC DNA]</scope>
    <source>
        <strain evidence="13 14">JCM 3143</strain>
    </source>
</reference>
<accession>A0ABV5S759</accession>
<dbReference type="InterPro" id="IPR055180">
    <property type="entry name" value="HsdR_RecA-like_helicase_dom_2"/>
</dbReference>
<dbReference type="Pfam" id="PF04313">
    <property type="entry name" value="HSDR_N"/>
    <property type="match status" value="1"/>
</dbReference>
<evidence type="ECO:0000256" key="10">
    <source>
        <dbReference type="ARBA" id="ARBA00023125"/>
    </source>
</evidence>
<gene>
    <name evidence="13" type="ORF">ACFFSA_30840</name>
</gene>
<evidence type="ECO:0000256" key="2">
    <source>
        <dbReference type="ARBA" id="ARBA00008598"/>
    </source>
</evidence>
<evidence type="ECO:0000256" key="1">
    <source>
        <dbReference type="ARBA" id="ARBA00000851"/>
    </source>
</evidence>
<dbReference type="Gene3D" id="3.40.50.300">
    <property type="entry name" value="P-loop containing nucleotide triphosphate hydrolases"/>
    <property type="match status" value="2"/>
</dbReference>
<feature type="domain" description="Helicase ATP-binding" evidence="12">
    <location>
        <begin position="274"/>
        <end position="438"/>
    </location>
</feature>
<dbReference type="PANTHER" id="PTHR30195:SF15">
    <property type="entry name" value="TYPE I RESTRICTION ENZYME HINDI ENDONUCLEASE SUBUNIT"/>
    <property type="match status" value="1"/>
</dbReference>
<dbReference type="SUPFAM" id="SSF52540">
    <property type="entry name" value="P-loop containing nucleoside triphosphate hydrolases"/>
    <property type="match status" value="1"/>
</dbReference>
<keyword evidence="14" id="KW-1185">Reference proteome</keyword>
<evidence type="ECO:0000256" key="7">
    <source>
        <dbReference type="ARBA" id="ARBA00022759"/>
    </source>
</evidence>
<dbReference type="EMBL" id="JBHMBW010000034">
    <property type="protein sequence ID" value="MFB9627499.1"/>
    <property type="molecule type" value="Genomic_DNA"/>
</dbReference>
<dbReference type="Proteomes" id="UP001589532">
    <property type="component" value="Unassembled WGS sequence"/>
</dbReference>
<dbReference type="Pfam" id="PF22679">
    <property type="entry name" value="T1R_D3-like"/>
    <property type="match status" value="1"/>
</dbReference>
<comment type="subunit">
    <text evidence="3 11">The type I restriction/modification system is composed of three polypeptides R, M and S.</text>
</comment>
<dbReference type="SMART" id="SM00487">
    <property type="entry name" value="DEXDc"/>
    <property type="match status" value="1"/>
</dbReference>
<dbReference type="InterPro" id="IPR007409">
    <property type="entry name" value="Restrct_endonuc_type1_HsdR_N"/>
</dbReference>
<dbReference type="InterPro" id="IPR027417">
    <property type="entry name" value="P-loop_NTPase"/>
</dbReference>
<dbReference type="InterPro" id="IPR051268">
    <property type="entry name" value="Type-I_R_enzyme_R_subunit"/>
</dbReference>
<keyword evidence="9 11" id="KW-0067">ATP-binding</keyword>
<dbReference type="PANTHER" id="PTHR30195">
    <property type="entry name" value="TYPE I SITE-SPECIFIC DEOXYRIBONUCLEASE PROTEIN SUBUNIT M AND R"/>
    <property type="match status" value="1"/>
</dbReference>
<name>A0ABV5S759_9ACTN</name>
<dbReference type="Gene3D" id="3.90.1570.50">
    <property type="match status" value="1"/>
</dbReference>
<protein>
    <recommendedName>
        <fullName evidence="11">Type I restriction enzyme endonuclease subunit</fullName>
        <shortName evidence="11">R protein</shortName>
        <ecNumber evidence="11">3.1.21.3</ecNumber>
    </recommendedName>
</protein>
<dbReference type="GO" id="GO:0009035">
    <property type="term" value="F:type I site-specific deoxyribonuclease activity"/>
    <property type="evidence" value="ECO:0007669"/>
    <property type="project" value="UniProtKB-EC"/>
</dbReference>
<comment type="caution">
    <text evidence="13">The sequence shown here is derived from an EMBL/GenBank/DDBJ whole genome shotgun (WGS) entry which is preliminary data.</text>
</comment>
<evidence type="ECO:0000256" key="8">
    <source>
        <dbReference type="ARBA" id="ARBA00022801"/>
    </source>
</evidence>
<evidence type="ECO:0000313" key="13">
    <source>
        <dbReference type="EMBL" id="MFB9627499.1"/>
    </source>
</evidence>
<proteinExistence type="inferred from homology"/>
<dbReference type="NCBIfam" id="TIGR00348">
    <property type="entry name" value="hsdR"/>
    <property type="match status" value="1"/>
</dbReference>
<dbReference type="InterPro" id="IPR040980">
    <property type="entry name" value="SWI2_SNF2"/>
</dbReference>
<keyword evidence="5 11" id="KW-0547">Nucleotide-binding</keyword>
<keyword evidence="7 13" id="KW-0255">Endonuclease</keyword>
<dbReference type="Pfam" id="PF18766">
    <property type="entry name" value="SWI2_SNF2"/>
    <property type="match status" value="1"/>
</dbReference>
<keyword evidence="6 11" id="KW-0680">Restriction system</keyword>
<sequence length="1023" mass="112600">MAKGIREREFQNLMIQWSLPMGWTFTAGRSLPREMTQTVVASLLRDAIVQFNPGVIDGFDVDAVVEEIVATVNAVEGGLVRANEQVLRLLRGHKEFRDADGVWHALKVIDFEHPTANTLVVSDEVTITVPGKTSRRFDLVYWVNGLPLVVVEVKSPTANSGWADAAREINDVYATEYPWFFTPNVFAVASDGLKVRFGAAGAPTNLWQPFRSTADDENLSGQADVQRSVELLLNPATVLDMLANFALFDTSGGGVDMKYLPRYPQMEAAHLIHERVLAGGQKGLIWHHQGSGKTLLMVFAASLLLADTRTESPTIILLSDRTQLVRQTSGVFTSAMGGAYFHQPATSQELRSLLADDVRGVISTTVHKFADAGKNLSTRGNIIVLVDEAHRTQSDRSESLAGQMRAALPHAKFFGMTGTPVSNLATDTFALFGEETDPGRVLHRYSVSRSLLDGATVPVMLDPHPVAFDLDDQALQAEFDQFADDFDLDDPDRELLSRKFGRLTSVFANPDRIHAVCQDIVDHYLAGAYRNALKAQVVAYNRELAVAYTNKINELLAGFEASQVLAEVGKHGRITAEVNISVSDAKGEDPAMRPFQLSEAEEEDQKRRFLTPDDPLCFLVVTAKLMTGFDAPNEGVLYLDKPLKAHTLFQTITRPNRTWVSPTGFVKTSGVIVDYIGLAEEVQRAVVDPASPGAGKGGGFVTDLSELVDEFRTTFARIEDLLVDVDGLDLTVHGYESVRAINAFLDANPGTAEVFTKDYRLLARLYPLISTDKRVAKYRDGFGLFGSVYTTLFKKSSDEERKERLSELGPMVLEIINAHVHSFSVVASQEEALVLDAQGIAILKELLALVRPKPGKDGEDKRPPSAAEILDHIKAALERGVEPGSAKYTALAERIKLLRDRIIQNSQDALEFLSEALRIARAIVNAGKHPDEAVVLDDDHVGVLSRIIHDHAPPGLTITERNLAEEIDQVVTRTLARSWDNADARNRGVRRATAAVFRRYMLKPVGEPYDSTVAYIEAHYLVD</sequence>
<comment type="catalytic activity">
    <reaction evidence="1 11">
        <text>Endonucleolytic cleavage of DNA to give random double-stranded fragments with terminal 5'-phosphates, ATP is simultaneously hydrolyzed.</text>
        <dbReference type="EC" id="3.1.21.3"/>
    </reaction>
</comment>
<comment type="function">
    <text evidence="11">Subunit R is required for both nuclease and ATPase activities, but not for modification.</text>
</comment>
<dbReference type="PROSITE" id="PS51192">
    <property type="entry name" value="HELICASE_ATP_BIND_1"/>
    <property type="match status" value="1"/>
</dbReference>
<evidence type="ECO:0000256" key="11">
    <source>
        <dbReference type="RuleBase" id="RU364115"/>
    </source>
</evidence>
<evidence type="ECO:0000256" key="4">
    <source>
        <dbReference type="ARBA" id="ARBA00022722"/>
    </source>
</evidence>
<evidence type="ECO:0000259" key="12">
    <source>
        <dbReference type="PROSITE" id="PS51192"/>
    </source>
</evidence>
<comment type="similarity">
    <text evidence="2 11">Belongs to the HsdR family.</text>
</comment>
<evidence type="ECO:0000256" key="5">
    <source>
        <dbReference type="ARBA" id="ARBA00022741"/>
    </source>
</evidence>
<dbReference type="CDD" id="cd22332">
    <property type="entry name" value="HsdR_N"/>
    <property type="match status" value="1"/>
</dbReference>
<dbReference type="InterPro" id="IPR014001">
    <property type="entry name" value="Helicase_ATP-bd"/>
</dbReference>
<organism evidence="13 14">
    <name type="scientific">Nonomuraea helvata</name>
    <dbReference type="NCBI Taxonomy" id="37484"/>
    <lineage>
        <taxon>Bacteria</taxon>
        <taxon>Bacillati</taxon>
        <taxon>Actinomycetota</taxon>
        <taxon>Actinomycetes</taxon>
        <taxon>Streptosporangiales</taxon>
        <taxon>Streptosporangiaceae</taxon>
        <taxon>Nonomuraea</taxon>
    </lineage>
</organism>
<evidence type="ECO:0000256" key="6">
    <source>
        <dbReference type="ARBA" id="ARBA00022747"/>
    </source>
</evidence>
<keyword evidence="10 11" id="KW-0238">DNA-binding</keyword>